<evidence type="ECO:0000256" key="2">
    <source>
        <dbReference type="ARBA" id="ARBA00022803"/>
    </source>
</evidence>
<dbReference type="SUPFAM" id="SSF48452">
    <property type="entry name" value="TPR-like"/>
    <property type="match status" value="3"/>
</dbReference>
<evidence type="ECO:0000313" key="4">
    <source>
        <dbReference type="EMBL" id="RJP57885.1"/>
    </source>
</evidence>
<keyword evidence="2 3" id="KW-0802">TPR repeat</keyword>
<dbReference type="PANTHER" id="PTHR45641">
    <property type="entry name" value="TETRATRICOPEPTIDE REPEAT PROTEIN (AFU_ORTHOLOGUE AFUA_6G03870)"/>
    <property type="match status" value="1"/>
</dbReference>
<reference evidence="4 5" key="1">
    <citation type="journal article" date="2017" name="ISME J.">
        <title>Energy and carbon metabolisms in a deep terrestrial subsurface fluid microbial community.</title>
        <authorList>
            <person name="Momper L."/>
            <person name="Jungbluth S.P."/>
            <person name="Lee M.D."/>
            <person name="Amend J.P."/>
        </authorList>
    </citation>
    <scope>NUCLEOTIDE SEQUENCE [LARGE SCALE GENOMIC DNA]</scope>
    <source>
        <strain evidence="4">SURF_26</strain>
    </source>
</reference>
<evidence type="ECO:0000313" key="5">
    <source>
        <dbReference type="Proteomes" id="UP000266426"/>
    </source>
</evidence>
<dbReference type="Gene3D" id="1.25.40.10">
    <property type="entry name" value="Tetratricopeptide repeat domain"/>
    <property type="match status" value="3"/>
</dbReference>
<dbReference type="EMBL" id="QZJZ01000073">
    <property type="protein sequence ID" value="RJP57885.1"/>
    <property type="molecule type" value="Genomic_DNA"/>
</dbReference>
<dbReference type="InterPro" id="IPR019734">
    <property type="entry name" value="TPR_rpt"/>
</dbReference>
<sequence length="532" mass="60455">MNQRLSPSVLILILMLLTACVFAAHLYRKKDTVSPVISPSALQQMKTLALQHLFQEGRAFLHHDEDFFRQAYSAIFSRLPESGGSPGMLAVPVDKRISEFDKTALLSGYTAEMQPEYASARVEYDLGNLAFIYGSFQEAQTFYETACSLDKTNPDYLFMLATVYDVLNKSDLAVSMHTVCLEMRESTCKETSIPVIQSYFAMGTAYIGAGKYQKALECLTKAKNRLESVKKHKQKFLLGCIYNNIGYASRLTGDTNTAVQACRKALDIFNELYLGRPTIALANTHINFAETYKALEQYMIARNEYKKAYDTLSALFGGELHPVFSRLSYKTGMTHFEINDFHNAAQYFHKCVDIISACNSPDQDFLLVDYYNYLAICYFHINDYEHAKLYFQRSLANLETNAPDDERLIDLYTNLGKTVYRLGETDKAIELYNNSLRIREILGINENHIRFATLYGCIGSAYMQDAQYEDAIKAFSHALAITKRIESPEKQMFFTILYKNLSEAHEKNGNETLAKLYLARINGEDVTLPTDN</sequence>
<feature type="repeat" description="TPR" evidence="3">
    <location>
        <begin position="196"/>
        <end position="229"/>
    </location>
</feature>
<feature type="repeat" description="TPR" evidence="3">
    <location>
        <begin position="120"/>
        <end position="153"/>
    </location>
</feature>
<dbReference type="InterPro" id="IPR011990">
    <property type="entry name" value="TPR-like_helical_dom_sf"/>
</dbReference>
<organism evidence="4 5">
    <name type="scientific">Candidatus Auribacter fodinae</name>
    <dbReference type="NCBI Taxonomy" id="2093366"/>
    <lineage>
        <taxon>Bacteria</taxon>
        <taxon>Pseudomonadati</taxon>
        <taxon>Candidatus Auribacterota</taxon>
        <taxon>Candidatus Auribacteria</taxon>
        <taxon>Candidatus Auribacterales</taxon>
        <taxon>Candidatus Auribacteraceae</taxon>
        <taxon>Candidatus Auribacter</taxon>
    </lineage>
</organism>
<comment type="caution">
    <text evidence="4">The sequence shown here is derived from an EMBL/GenBank/DDBJ whole genome shotgun (WGS) entry which is preliminary data.</text>
</comment>
<proteinExistence type="predicted"/>
<keyword evidence="1" id="KW-0677">Repeat</keyword>
<dbReference type="PROSITE" id="PS51257">
    <property type="entry name" value="PROKAR_LIPOPROTEIN"/>
    <property type="match status" value="1"/>
</dbReference>
<feature type="repeat" description="TPR" evidence="3">
    <location>
        <begin position="452"/>
        <end position="485"/>
    </location>
</feature>
<evidence type="ECO:0000256" key="1">
    <source>
        <dbReference type="ARBA" id="ARBA00022737"/>
    </source>
</evidence>
<feature type="repeat" description="TPR" evidence="3">
    <location>
        <begin position="368"/>
        <end position="401"/>
    </location>
</feature>
<dbReference type="Proteomes" id="UP000266426">
    <property type="component" value="Unassembled WGS sequence"/>
</dbReference>
<feature type="repeat" description="TPR" evidence="3">
    <location>
        <begin position="409"/>
        <end position="442"/>
    </location>
</feature>
<evidence type="ECO:0000256" key="3">
    <source>
        <dbReference type="PROSITE-ProRule" id="PRU00339"/>
    </source>
</evidence>
<dbReference type="Pfam" id="PF13181">
    <property type="entry name" value="TPR_8"/>
    <property type="match status" value="2"/>
</dbReference>
<dbReference type="SMART" id="SM00028">
    <property type="entry name" value="TPR"/>
    <property type="match status" value="9"/>
</dbReference>
<dbReference type="AlphaFoldDB" id="A0A3A4QV94"/>
<gene>
    <name evidence="4" type="ORF">C4541_09095</name>
</gene>
<dbReference type="PROSITE" id="PS50005">
    <property type="entry name" value="TPR"/>
    <property type="match status" value="5"/>
</dbReference>
<name>A0A3A4QV94_9BACT</name>
<protein>
    <submittedName>
        <fullName evidence="4">Tetratricopeptide repeat protein</fullName>
    </submittedName>
</protein>
<accession>A0A3A4QV94</accession>
<dbReference type="Pfam" id="PF13424">
    <property type="entry name" value="TPR_12"/>
    <property type="match status" value="1"/>
</dbReference>
<dbReference type="PANTHER" id="PTHR45641:SF1">
    <property type="entry name" value="AAA+ ATPASE DOMAIN-CONTAINING PROTEIN"/>
    <property type="match status" value="1"/>
</dbReference>